<feature type="transmembrane region" description="Helical" evidence="2">
    <location>
        <begin position="67"/>
        <end position="87"/>
    </location>
</feature>
<feature type="region of interest" description="Disordered" evidence="1">
    <location>
        <begin position="228"/>
        <end position="271"/>
    </location>
</feature>
<dbReference type="EMBL" id="CP009124">
    <property type="protein sequence ID" value="AIJ11682.1"/>
    <property type="molecule type" value="Genomic_DNA"/>
</dbReference>
<organism evidence="3 4">
    <name type="scientific">Streptomyces lividans TK24</name>
    <dbReference type="NCBI Taxonomy" id="457428"/>
    <lineage>
        <taxon>Bacteria</taxon>
        <taxon>Bacillati</taxon>
        <taxon>Actinomycetota</taxon>
        <taxon>Actinomycetes</taxon>
        <taxon>Kitasatosporales</taxon>
        <taxon>Streptomycetaceae</taxon>
        <taxon>Streptomyces</taxon>
    </lineage>
</organism>
<protein>
    <recommendedName>
        <fullName evidence="5">Integral membrane protein</fullName>
    </recommendedName>
</protein>
<gene>
    <name evidence="3" type="ORF">SLIV_03280</name>
</gene>
<evidence type="ECO:0000313" key="4">
    <source>
        <dbReference type="Proteomes" id="UP000028682"/>
    </source>
</evidence>
<sequence>MSRGRRGPSTGEPHAAAHVRAMVWGPAEFTGLPPRWLIGEGLFAGVLGSGLIVGAGVFGAWTGESAFAAGEVGLACALGLVLHLLLVRAGRAMVGIVAVLAVGLALHTPQAAVGVVLTARGQERSVVVTSVRASEEASGARGRYFCSVEGRDGAPSTARIWRGCTRSVRPGDSLALVYDPKGLVPPRGVEGATSIVDALRSLAGWVVGLVVACVTAVVRSFRLLDRPVASGSDHPGGRGATHQGRPVNGRRRRATGSPKDPSRSHFDGWRR</sequence>
<name>A0ABM5QUZ5_STRLI</name>
<keyword evidence="2" id="KW-0472">Membrane</keyword>
<evidence type="ECO:0008006" key="5">
    <source>
        <dbReference type="Google" id="ProtNLM"/>
    </source>
</evidence>
<dbReference type="Proteomes" id="UP000028682">
    <property type="component" value="Chromosome"/>
</dbReference>
<evidence type="ECO:0000256" key="1">
    <source>
        <dbReference type="SAM" id="MobiDB-lite"/>
    </source>
</evidence>
<keyword evidence="2" id="KW-0812">Transmembrane</keyword>
<evidence type="ECO:0000256" key="2">
    <source>
        <dbReference type="SAM" id="Phobius"/>
    </source>
</evidence>
<accession>A0ABM5QUZ5</accession>
<feature type="transmembrane region" description="Helical" evidence="2">
    <location>
        <begin position="94"/>
        <end position="117"/>
    </location>
</feature>
<evidence type="ECO:0000313" key="3">
    <source>
        <dbReference type="EMBL" id="AIJ11682.1"/>
    </source>
</evidence>
<keyword evidence="2" id="KW-1133">Transmembrane helix</keyword>
<proteinExistence type="predicted"/>
<feature type="transmembrane region" description="Helical" evidence="2">
    <location>
        <begin position="42"/>
        <end position="61"/>
    </location>
</feature>
<feature type="compositionally biased region" description="Basic and acidic residues" evidence="1">
    <location>
        <begin position="260"/>
        <end position="271"/>
    </location>
</feature>
<keyword evidence="4" id="KW-1185">Reference proteome</keyword>
<reference evidence="4" key="1">
    <citation type="submission" date="2014-08" db="EMBL/GenBank/DDBJ databases">
        <title>Complete genome sequence of Streptomyces lividans TK24.</title>
        <authorList>
            <consortium name="StrepSynth"/>
            <person name="Ruckert C."/>
            <person name="Fridjonson O.H."/>
            <person name="Lambert C."/>
            <person name="van Wezel G.P."/>
            <person name="Bernaerts K."/>
            <person name="Anne J."/>
            <person name="Economou A."/>
            <person name="Kalinowski J."/>
        </authorList>
    </citation>
    <scope>NUCLEOTIDE SEQUENCE [LARGE SCALE GENOMIC DNA]</scope>
    <source>
        <strain evidence="4">TK24</strain>
    </source>
</reference>